<evidence type="ECO:0000313" key="2">
    <source>
        <dbReference type="EMBL" id="KAK5044665.1"/>
    </source>
</evidence>
<sequence>MATSLHKSISSAVSLKLRAPSQTSSAIAVKNGIASHHPIDTIRSEIGNRQQPQASSSRKEKDDLVAVKRWLVERPVEEAWNHIARTQQDLVALRVKVGQVKL</sequence>
<evidence type="ECO:0000256" key="1">
    <source>
        <dbReference type="SAM" id="MobiDB-lite"/>
    </source>
</evidence>
<keyword evidence="3" id="KW-1185">Reference proteome</keyword>
<organism evidence="2 3">
    <name type="scientific">Exophiala bonariae</name>
    <dbReference type="NCBI Taxonomy" id="1690606"/>
    <lineage>
        <taxon>Eukaryota</taxon>
        <taxon>Fungi</taxon>
        <taxon>Dikarya</taxon>
        <taxon>Ascomycota</taxon>
        <taxon>Pezizomycotina</taxon>
        <taxon>Eurotiomycetes</taxon>
        <taxon>Chaetothyriomycetidae</taxon>
        <taxon>Chaetothyriales</taxon>
        <taxon>Herpotrichiellaceae</taxon>
        <taxon>Exophiala</taxon>
    </lineage>
</organism>
<comment type="caution">
    <text evidence="2">The sequence shown here is derived from an EMBL/GenBank/DDBJ whole genome shotgun (WGS) entry which is preliminary data.</text>
</comment>
<reference evidence="2 3" key="1">
    <citation type="submission" date="2023-08" db="EMBL/GenBank/DDBJ databases">
        <title>Black Yeasts Isolated from many extreme environments.</title>
        <authorList>
            <person name="Coleine C."/>
            <person name="Stajich J.E."/>
            <person name="Selbmann L."/>
        </authorList>
    </citation>
    <scope>NUCLEOTIDE SEQUENCE [LARGE SCALE GENOMIC DNA]</scope>
    <source>
        <strain evidence="2 3">CCFEE 5792</strain>
    </source>
</reference>
<dbReference type="EMBL" id="JAVRRD010000045">
    <property type="protein sequence ID" value="KAK5044665.1"/>
    <property type="molecule type" value="Genomic_DNA"/>
</dbReference>
<accession>A0AAV9MWE3</accession>
<proteinExistence type="predicted"/>
<evidence type="ECO:0000313" key="3">
    <source>
        <dbReference type="Proteomes" id="UP001358417"/>
    </source>
</evidence>
<dbReference type="AlphaFoldDB" id="A0AAV9MWE3"/>
<feature type="compositionally biased region" description="Polar residues" evidence="1">
    <location>
        <begin position="47"/>
        <end position="56"/>
    </location>
</feature>
<name>A0AAV9MWE3_9EURO</name>
<protein>
    <submittedName>
        <fullName evidence="2">Uncharacterized protein</fullName>
    </submittedName>
</protein>
<dbReference type="RefSeq" id="XP_064700319.1">
    <property type="nucleotide sequence ID" value="XM_064854093.1"/>
</dbReference>
<dbReference type="GeneID" id="89978714"/>
<feature type="region of interest" description="Disordered" evidence="1">
    <location>
        <begin position="38"/>
        <end position="62"/>
    </location>
</feature>
<dbReference type="Proteomes" id="UP001358417">
    <property type="component" value="Unassembled WGS sequence"/>
</dbReference>
<gene>
    <name evidence="2" type="ORF">LTR84_010557</name>
</gene>